<name>A0A368Q4C8_SETIT</name>
<reference evidence="2" key="1">
    <citation type="journal article" date="2012" name="Nat. Biotechnol.">
        <title>Reference genome sequence of the model plant Setaria.</title>
        <authorList>
            <person name="Bennetzen J.L."/>
            <person name="Schmutz J."/>
            <person name="Wang H."/>
            <person name="Percifield R."/>
            <person name="Hawkins J."/>
            <person name="Pontaroli A.C."/>
            <person name="Estep M."/>
            <person name="Feng L."/>
            <person name="Vaughn J.N."/>
            <person name="Grimwood J."/>
            <person name="Jenkins J."/>
            <person name="Barry K."/>
            <person name="Lindquist E."/>
            <person name="Hellsten U."/>
            <person name="Deshpande S."/>
            <person name="Wang X."/>
            <person name="Wu X."/>
            <person name="Mitros T."/>
            <person name="Triplett J."/>
            <person name="Yang X."/>
            <person name="Ye C.Y."/>
            <person name="Mauro-Herrera M."/>
            <person name="Wang L."/>
            <person name="Li P."/>
            <person name="Sharma M."/>
            <person name="Sharma R."/>
            <person name="Ronald P.C."/>
            <person name="Panaud O."/>
            <person name="Kellogg E.A."/>
            <person name="Brutnell T.P."/>
            <person name="Doust A.N."/>
            <person name="Tuskan G.A."/>
            <person name="Rokhsar D."/>
            <person name="Devos K.M."/>
        </authorList>
    </citation>
    <scope>NUCLEOTIDE SEQUENCE [LARGE SCALE GENOMIC DNA]</scope>
    <source>
        <strain evidence="2">Yugu1</strain>
    </source>
</reference>
<protein>
    <submittedName>
        <fullName evidence="2">Uncharacterized protein</fullName>
    </submittedName>
</protein>
<evidence type="ECO:0000256" key="1">
    <source>
        <dbReference type="SAM" id="MobiDB-lite"/>
    </source>
</evidence>
<feature type="region of interest" description="Disordered" evidence="1">
    <location>
        <begin position="51"/>
        <end position="71"/>
    </location>
</feature>
<proteinExistence type="predicted"/>
<dbReference type="EMBL" id="CM003529">
    <property type="protein sequence ID" value="RCV12759.1"/>
    <property type="molecule type" value="Genomic_DNA"/>
</dbReference>
<sequence length="200" mass="22035">MASSSTQDPSEPPKTPRPIFIPHWRWRRPRLPASAPATATTPHAVFIPHRRRRRPGLPAPSSSRIGTGGGPALSLYRTGAALDSLPHRRRPRFPAMSPSCIGTASARGIATGRQGGSARNRRWRWQPGFELGWAVHGTCIRVHVRRHLREQNAGLQGVSYGSATLATEMVKTPALLASKEINQLKRTPSYNLRIHSNKKS</sequence>
<organism evidence="2">
    <name type="scientific">Setaria italica</name>
    <name type="common">Foxtail millet</name>
    <name type="synonym">Panicum italicum</name>
    <dbReference type="NCBI Taxonomy" id="4555"/>
    <lineage>
        <taxon>Eukaryota</taxon>
        <taxon>Viridiplantae</taxon>
        <taxon>Streptophyta</taxon>
        <taxon>Embryophyta</taxon>
        <taxon>Tracheophyta</taxon>
        <taxon>Spermatophyta</taxon>
        <taxon>Magnoliopsida</taxon>
        <taxon>Liliopsida</taxon>
        <taxon>Poales</taxon>
        <taxon>Poaceae</taxon>
        <taxon>PACMAD clade</taxon>
        <taxon>Panicoideae</taxon>
        <taxon>Panicodae</taxon>
        <taxon>Paniceae</taxon>
        <taxon>Cenchrinae</taxon>
        <taxon>Setaria</taxon>
    </lineage>
</organism>
<gene>
    <name evidence="2" type="ORF">SETIT_2G294700v2</name>
</gene>
<reference evidence="2" key="2">
    <citation type="submission" date="2015-07" db="EMBL/GenBank/DDBJ databases">
        <authorList>
            <person name="Noorani M."/>
        </authorList>
    </citation>
    <scope>NUCLEOTIDE SEQUENCE</scope>
    <source>
        <strain evidence="2">Yugu1</strain>
    </source>
</reference>
<feature type="region of interest" description="Disordered" evidence="1">
    <location>
        <begin position="1"/>
        <end position="20"/>
    </location>
</feature>
<accession>A0A368Q4C8</accession>
<dbReference type="AlphaFoldDB" id="A0A368Q4C8"/>
<evidence type="ECO:0000313" key="2">
    <source>
        <dbReference type="EMBL" id="RCV12759.1"/>
    </source>
</evidence>